<reference evidence="1" key="1">
    <citation type="submission" date="2021-02" db="EMBL/GenBank/DDBJ databases">
        <authorList>
            <person name="Nowell W R."/>
        </authorList>
    </citation>
    <scope>NUCLEOTIDE SEQUENCE</scope>
    <source>
        <strain evidence="1">Ploen Becks lab</strain>
    </source>
</reference>
<name>A0A813W318_9BILA</name>
<organism evidence="1 2">
    <name type="scientific">Brachionus calyciflorus</name>
    <dbReference type="NCBI Taxonomy" id="104777"/>
    <lineage>
        <taxon>Eukaryota</taxon>
        <taxon>Metazoa</taxon>
        <taxon>Spiralia</taxon>
        <taxon>Gnathifera</taxon>
        <taxon>Rotifera</taxon>
        <taxon>Eurotatoria</taxon>
        <taxon>Monogononta</taxon>
        <taxon>Pseudotrocha</taxon>
        <taxon>Ploima</taxon>
        <taxon>Brachionidae</taxon>
        <taxon>Brachionus</taxon>
    </lineage>
</organism>
<dbReference type="EMBL" id="CAJNOC010001268">
    <property type="protein sequence ID" value="CAF0850103.1"/>
    <property type="molecule type" value="Genomic_DNA"/>
</dbReference>
<dbReference type="AlphaFoldDB" id="A0A813W318"/>
<dbReference type="OrthoDB" id="10607955at2759"/>
<evidence type="ECO:0000313" key="2">
    <source>
        <dbReference type="Proteomes" id="UP000663879"/>
    </source>
</evidence>
<protein>
    <submittedName>
        <fullName evidence="1">Uncharacterized protein</fullName>
    </submittedName>
</protein>
<evidence type="ECO:0000313" key="1">
    <source>
        <dbReference type="EMBL" id="CAF0850103.1"/>
    </source>
</evidence>
<gene>
    <name evidence="1" type="ORF">OXX778_LOCUS8905</name>
</gene>
<dbReference type="Proteomes" id="UP000663879">
    <property type="component" value="Unassembled WGS sequence"/>
</dbReference>
<comment type="caution">
    <text evidence="1">The sequence shown here is derived from an EMBL/GenBank/DDBJ whole genome shotgun (WGS) entry which is preliminary data.</text>
</comment>
<accession>A0A813W318</accession>
<keyword evidence="2" id="KW-1185">Reference proteome</keyword>
<sequence>MDKFSLEQLLAAETTGEVDSMKVKDILDSIPDGVEKFNQQIEEIIKKNDEEEEISVLKTASMIDESLRQDIRTYSKKESKDGFPEEIKKNLEAFYSVQYCPSYLMHKKLLSVEDFEYLLEIYCDLHSVNKEGNKEVARKLQEIMDEYIEKTFEKCKGGMSIEELHEMLGY</sequence>
<proteinExistence type="predicted"/>